<evidence type="ECO:0000313" key="2">
    <source>
        <dbReference type="EMBL" id="KAJ1079871.1"/>
    </source>
</evidence>
<evidence type="ECO:0000313" key="3">
    <source>
        <dbReference type="Proteomes" id="UP001066276"/>
    </source>
</evidence>
<sequence>MNKGTASPSSVSTTEDGGSTRAPPLRVLRGAEEPQPVVGFYYRPQAQRQPVASTVSLFTLYMELSKASPSSVSTNEASSSA</sequence>
<reference evidence="2" key="1">
    <citation type="journal article" date="2022" name="bioRxiv">
        <title>Sequencing and chromosome-scale assembly of the giantPleurodeles waltlgenome.</title>
        <authorList>
            <person name="Brown T."/>
            <person name="Elewa A."/>
            <person name="Iarovenko S."/>
            <person name="Subramanian E."/>
            <person name="Araus A.J."/>
            <person name="Petzold A."/>
            <person name="Susuki M."/>
            <person name="Suzuki K.-i.T."/>
            <person name="Hayashi T."/>
            <person name="Toyoda A."/>
            <person name="Oliveira C."/>
            <person name="Osipova E."/>
            <person name="Leigh N.D."/>
            <person name="Simon A."/>
            <person name="Yun M.H."/>
        </authorList>
    </citation>
    <scope>NUCLEOTIDE SEQUENCE</scope>
    <source>
        <strain evidence="2">20211129_DDA</strain>
        <tissue evidence="2">Liver</tissue>
    </source>
</reference>
<protein>
    <submittedName>
        <fullName evidence="2">Uncharacterized protein</fullName>
    </submittedName>
</protein>
<keyword evidence="3" id="KW-1185">Reference proteome</keyword>
<proteinExistence type="predicted"/>
<dbReference type="Proteomes" id="UP001066276">
    <property type="component" value="Chromosome 12"/>
</dbReference>
<dbReference type="EMBL" id="JANPWB010000016">
    <property type="protein sequence ID" value="KAJ1079871.1"/>
    <property type="molecule type" value="Genomic_DNA"/>
</dbReference>
<dbReference type="AlphaFoldDB" id="A0AAV7KLI0"/>
<name>A0AAV7KLI0_PLEWA</name>
<feature type="compositionally biased region" description="Polar residues" evidence="1">
    <location>
        <begin position="1"/>
        <end position="17"/>
    </location>
</feature>
<evidence type="ECO:0000256" key="1">
    <source>
        <dbReference type="SAM" id="MobiDB-lite"/>
    </source>
</evidence>
<feature type="region of interest" description="Disordered" evidence="1">
    <location>
        <begin position="1"/>
        <end position="30"/>
    </location>
</feature>
<organism evidence="2 3">
    <name type="scientific">Pleurodeles waltl</name>
    <name type="common">Iberian ribbed newt</name>
    <dbReference type="NCBI Taxonomy" id="8319"/>
    <lineage>
        <taxon>Eukaryota</taxon>
        <taxon>Metazoa</taxon>
        <taxon>Chordata</taxon>
        <taxon>Craniata</taxon>
        <taxon>Vertebrata</taxon>
        <taxon>Euteleostomi</taxon>
        <taxon>Amphibia</taxon>
        <taxon>Batrachia</taxon>
        <taxon>Caudata</taxon>
        <taxon>Salamandroidea</taxon>
        <taxon>Salamandridae</taxon>
        <taxon>Pleurodelinae</taxon>
        <taxon>Pleurodeles</taxon>
    </lineage>
</organism>
<accession>A0AAV7KLI0</accession>
<comment type="caution">
    <text evidence="2">The sequence shown here is derived from an EMBL/GenBank/DDBJ whole genome shotgun (WGS) entry which is preliminary data.</text>
</comment>
<gene>
    <name evidence="2" type="ORF">NDU88_000103</name>
</gene>